<dbReference type="InterPro" id="IPR013766">
    <property type="entry name" value="Thioredoxin_domain"/>
</dbReference>
<dbReference type="InterPro" id="IPR050217">
    <property type="entry name" value="Peroxiredoxin"/>
</dbReference>
<evidence type="ECO:0000256" key="1">
    <source>
        <dbReference type="ARBA" id="ARBA00009796"/>
    </source>
</evidence>
<reference evidence="8 9" key="1">
    <citation type="submission" date="2019-05" db="EMBL/GenBank/DDBJ databases">
        <title>Nesterenkonia sp. GY074 isolated from the Southern Atlantic Ocean.</title>
        <authorList>
            <person name="Zhang G."/>
        </authorList>
    </citation>
    <scope>NUCLEOTIDE SEQUENCE [LARGE SCALE GENOMIC DNA]</scope>
    <source>
        <strain evidence="8 9">GY074</strain>
    </source>
</reference>
<dbReference type="GO" id="GO:0033554">
    <property type="term" value="P:cellular response to stress"/>
    <property type="evidence" value="ECO:0007669"/>
    <property type="project" value="TreeGrafter"/>
</dbReference>
<dbReference type="InterPro" id="IPR024706">
    <property type="entry name" value="Peroxiredoxin_AhpC-typ"/>
</dbReference>
<dbReference type="PIRSF" id="PIRSF000239">
    <property type="entry name" value="AHPC"/>
    <property type="match status" value="1"/>
</dbReference>
<dbReference type="AlphaFoldDB" id="A0A5R9BEK5"/>
<feature type="active site" description="Cysteine sulfenic acid (-SOH) intermediate; for peroxidase activity" evidence="6">
    <location>
        <position position="50"/>
    </location>
</feature>
<dbReference type="GO" id="GO:0008379">
    <property type="term" value="F:thioredoxin peroxidase activity"/>
    <property type="evidence" value="ECO:0007669"/>
    <property type="project" value="TreeGrafter"/>
</dbReference>
<dbReference type="GO" id="GO:0006979">
    <property type="term" value="P:response to oxidative stress"/>
    <property type="evidence" value="ECO:0007669"/>
    <property type="project" value="TreeGrafter"/>
</dbReference>
<feature type="domain" description="Thioredoxin" evidence="7">
    <location>
        <begin position="8"/>
        <end position="158"/>
    </location>
</feature>
<gene>
    <name evidence="8" type="ORF">FEF26_03235</name>
</gene>
<evidence type="ECO:0000256" key="3">
    <source>
        <dbReference type="ARBA" id="ARBA00022862"/>
    </source>
</evidence>
<dbReference type="PROSITE" id="PS51352">
    <property type="entry name" value="THIOREDOXIN_2"/>
    <property type="match status" value="1"/>
</dbReference>
<dbReference type="Pfam" id="PF00578">
    <property type="entry name" value="AhpC-TSA"/>
    <property type="match status" value="1"/>
</dbReference>
<dbReference type="PANTHER" id="PTHR10681">
    <property type="entry name" value="THIOREDOXIN PEROXIDASE"/>
    <property type="match status" value="1"/>
</dbReference>
<dbReference type="GO" id="GO:0005829">
    <property type="term" value="C:cytosol"/>
    <property type="evidence" value="ECO:0007669"/>
    <property type="project" value="TreeGrafter"/>
</dbReference>
<dbReference type="PANTHER" id="PTHR10681:SF121">
    <property type="entry name" value="ALKYL HYDROPEROXIDE REDUCTASE C"/>
    <property type="match status" value="1"/>
</dbReference>
<accession>A0A5R9BEK5</accession>
<dbReference type="Gene3D" id="3.40.30.10">
    <property type="entry name" value="Glutaredoxin"/>
    <property type="match status" value="1"/>
</dbReference>
<keyword evidence="3" id="KW-0049">Antioxidant</keyword>
<evidence type="ECO:0000256" key="6">
    <source>
        <dbReference type="PIRSR" id="PIRSR000239-1"/>
    </source>
</evidence>
<dbReference type="InterPro" id="IPR036249">
    <property type="entry name" value="Thioredoxin-like_sf"/>
</dbReference>
<comment type="caution">
    <text evidence="8">The sequence shown here is derived from an EMBL/GenBank/DDBJ whole genome shotgun (WGS) entry which is preliminary data.</text>
</comment>
<organism evidence="8 9">
    <name type="scientific">Nesterenkonia salmonea</name>
    <dbReference type="NCBI Taxonomy" id="1804987"/>
    <lineage>
        <taxon>Bacteria</taxon>
        <taxon>Bacillati</taxon>
        <taxon>Actinomycetota</taxon>
        <taxon>Actinomycetes</taxon>
        <taxon>Micrococcales</taxon>
        <taxon>Micrococcaceae</taxon>
        <taxon>Nesterenkonia</taxon>
    </lineage>
</organism>
<keyword evidence="5" id="KW-0676">Redox-active center</keyword>
<dbReference type="GO" id="GO:0042744">
    <property type="term" value="P:hydrogen peroxide catabolic process"/>
    <property type="evidence" value="ECO:0007669"/>
    <property type="project" value="TreeGrafter"/>
</dbReference>
<evidence type="ECO:0000256" key="2">
    <source>
        <dbReference type="ARBA" id="ARBA00022559"/>
    </source>
</evidence>
<comment type="similarity">
    <text evidence="1">Belongs to the peroxiredoxin family. AhpC/Prx1 subfamily.</text>
</comment>
<keyword evidence="9" id="KW-1185">Reference proteome</keyword>
<evidence type="ECO:0000256" key="4">
    <source>
        <dbReference type="ARBA" id="ARBA00023002"/>
    </source>
</evidence>
<protein>
    <submittedName>
        <fullName evidence="8">Redoxin domain-containing protein</fullName>
    </submittedName>
</protein>
<dbReference type="SUPFAM" id="SSF52833">
    <property type="entry name" value="Thioredoxin-like"/>
    <property type="match status" value="1"/>
</dbReference>
<dbReference type="OrthoDB" id="9812811at2"/>
<keyword evidence="2" id="KW-0575">Peroxidase</keyword>
<sequence>MTPARRRSAPTHAAANFALRNQHGETVELQQLRGAPSVLMFYPFAFSRVCSSELTEIQDRWAEFADLGVRLCAVSCDSVHTLRAYAEQMGRVQFDLLSDFWPHGAVARAFGAFDEQKGCPTRETFVIDAQLNVCRTVSSGFTQSRDLSEVLEAVQATP</sequence>
<dbReference type="InterPro" id="IPR000866">
    <property type="entry name" value="AhpC/TSA"/>
</dbReference>
<dbReference type="Proteomes" id="UP000310458">
    <property type="component" value="Unassembled WGS sequence"/>
</dbReference>
<dbReference type="RefSeq" id="WP_138252108.1">
    <property type="nucleotide sequence ID" value="NZ_VAVZ01000006.1"/>
</dbReference>
<dbReference type="EMBL" id="VAVZ01000006">
    <property type="protein sequence ID" value="TLP99076.1"/>
    <property type="molecule type" value="Genomic_DNA"/>
</dbReference>
<name>A0A5R9BEK5_9MICC</name>
<evidence type="ECO:0000259" key="7">
    <source>
        <dbReference type="PROSITE" id="PS51352"/>
    </source>
</evidence>
<proteinExistence type="inferred from homology"/>
<evidence type="ECO:0000313" key="8">
    <source>
        <dbReference type="EMBL" id="TLP99076.1"/>
    </source>
</evidence>
<evidence type="ECO:0000256" key="5">
    <source>
        <dbReference type="ARBA" id="ARBA00023284"/>
    </source>
</evidence>
<keyword evidence="4" id="KW-0560">Oxidoreductase</keyword>
<dbReference type="GO" id="GO:0045454">
    <property type="term" value="P:cell redox homeostasis"/>
    <property type="evidence" value="ECO:0007669"/>
    <property type="project" value="TreeGrafter"/>
</dbReference>
<evidence type="ECO:0000313" key="9">
    <source>
        <dbReference type="Proteomes" id="UP000310458"/>
    </source>
</evidence>